<evidence type="ECO:0000313" key="3">
    <source>
        <dbReference type="EMBL" id="OQS40780.1"/>
    </source>
</evidence>
<gene>
    <name evidence="3" type="ORF">B0T45_10410</name>
</gene>
<dbReference type="AlphaFoldDB" id="A0A1W0D180"/>
<dbReference type="InterPro" id="IPR038157">
    <property type="entry name" value="FeoA_core_dom"/>
</dbReference>
<dbReference type="EMBL" id="MUKV01000010">
    <property type="protein sequence ID" value="OQS40780.1"/>
    <property type="molecule type" value="Genomic_DNA"/>
</dbReference>
<keyword evidence="1" id="KW-0408">Iron</keyword>
<dbReference type="SUPFAM" id="SSF50037">
    <property type="entry name" value="C-terminal domain of transcriptional repressors"/>
    <property type="match status" value="1"/>
</dbReference>
<dbReference type="Proteomes" id="UP000192721">
    <property type="component" value="Unassembled WGS sequence"/>
</dbReference>
<feature type="domain" description="Ferrous iron transporter FeoA-like" evidence="2">
    <location>
        <begin position="13"/>
        <end position="85"/>
    </location>
</feature>
<accession>A0A1W0D180</accession>
<reference evidence="3 4" key="1">
    <citation type="submission" date="2017-02" db="EMBL/GenBank/DDBJ databases">
        <title>Chromobacterium haemolyticum H5244.</title>
        <authorList>
            <person name="Gulvik C.A."/>
        </authorList>
    </citation>
    <scope>NUCLEOTIDE SEQUENCE [LARGE SCALE GENOMIC DNA]</scope>
    <source>
        <strain evidence="3 4">H5244</strain>
    </source>
</reference>
<organism evidence="3 4">
    <name type="scientific">Chromobacterium haemolyticum</name>
    <dbReference type="NCBI Taxonomy" id="394935"/>
    <lineage>
        <taxon>Bacteria</taxon>
        <taxon>Pseudomonadati</taxon>
        <taxon>Pseudomonadota</taxon>
        <taxon>Betaproteobacteria</taxon>
        <taxon>Neisseriales</taxon>
        <taxon>Chromobacteriaceae</taxon>
        <taxon>Chromobacterium</taxon>
    </lineage>
</organism>
<dbReference type="SMART" id="SM00899">
    <property type="entry name" value="FeoA"/>
    <property type="match status" value="1"/>
</dbReference>
<comment type="caution">
    <text evidence="3">The sequence shown here is derived from an EMBL/GenBank/DDBJ whole genome shotgun (WGS) entry which is preliminary data.</text>
</comment>
<dbReference type="Pfam" id="PF04023">
    <property type="entry name" value="FeoA"/>
    <property type="match status" value="1"/>
</dbReference>
<evidence type="ECO:0000256" key="1">
    <source>
        <dbReference type="ARBA" id="ARBA00023004"/>
    </source>
</evidence>
<dbReference type="RefSeq" id="WP_081555430.1">
    <property type="nucleotide sequence ID" value="NZ_MUKV01000010.1"/>
</dbReference>
<evidence type="ECO:0000259" key="2">
    <source>
        <dbReference type="SMART" id="SM00899"/>
    </source>
</evidence>
<protein>
    <recommendedName>
        <fullName evidence="2">Ferrous iron transporter FeoA-like domain-containing protein</fullName>
    </recommendedName>
</protein>
<evidence type="ECO:0000313" key="4">
    <source>
        <dbReference type="Proteomes" id="UP000192721"/>
    </source>
</evidence>
<sequence length="87" mass="9737">MQTILVIDRIIMLTLDVFPAGRHCVVDRLELAEEAMRRVAAFGLTPGCRFYLRRAAPLGGPLLLDVGATRFLLRRSLARFIVARVEA</sequence>
<proteinExistence type="predicted"/>
<name>A0A1W0D180_9NEIS</name>
<dbReference type="GO" id="GO:0046914">
    <property type="term" value="F:transition metal ion binding"/>
    <property type="evidence" value="ECO:0007669"/>
    <property type="project" value="InterPro"/>
</dbReference>
<dbReference type="Gene3D" id="2.30.30.90">
    <property type="match status" value="1"/>
</dbReference>
<dbReference type="InterPro" id="IPR007167">
    <property type="entry name" value="Fe-transptr_FeoA-like"/>
</dbReference>
<dbReference type="InterPro" id="IPR008988">
    <property type="entry name" value="Transcriptional_repressor_C"/>
</dbReference>